<keyword evidence="5 7" id="KW-0472">Membrane</keyword>
<feature type="transmembrane region" description="Helical" evidence="7">
    <location>
        <begin position="286"/>
        <end position="311"/>
    </location>
</feature>
<feature type="domain" description="MacB-like periplasmic core" evidence="9">
    <location>
        <begin position="21"/>
        <end position="249"/>
    </location>
</feature>
<dbReference type="PANTHER" id="PTHR30572">
    <property type="entry name" value="MEMBRANE COMPONENT OF TRANSPORTER-RELATED"/>
    <property type="match status" value="1"/>
</dbReference>
<proteinExistence type="inferred from homology"/>
<evidence type="ECO:0000313" key="11">
    <source>
        <dbReference type="Proteomes" id="UP000293764"/>
    </source>
</evidence>
<protein>
    <submittedName>
        <fullName evidence="10">FtsX-like permease family protein</fullName>
    </submittedName>
</protein>
<evidence type="ECO:0000256" key="2">
    <source>
        <dbReference type="ARBA" id="ARBA00022475"/>
    </source>
</evidence>
<dbReference type="Pfam" id="PF02687">
    <property type="entry name" value="FtsX"/>
    <property type="match status" value="1"/>
</dbReference>
<dbReference type="EMBL" id="SDWW01000015">
    <property type="protein sequence ID" value="RYV51493.1"/>
    <property type="molecule type" value="Genomic_DNA"/>
</dbReference>
<evidence type="ECO:0000256" key="7">
    <source>
        <dbReference type="SAM" id="Phobius"/>
    </source>
</evidence>
<dbReference type="OrthoDB" id="9780560at2"/>
<accession>A0A4Q5N2M3</accession>
<evidence type="ECO:0000259" key="9">
    <source>
        <dbReference type="Pfam" id="PF12704"/>
    </source>
</evidence>
<keyword evidence="11" id="KW-1185">Reference proteome</keyword>
<dbReference type="AlphaFoldDB" id="A0A4Q5N2M3"/>
<organism evidence="10 11">
    <name type="scientific">Pengzhenrongella frigida</name>
    <dbReference type="NCBI Taxonomy" id="1259133"/>
    <lineage>
        <taxon>Bacteria</taxon>
        <taxon>Bacillati</taxon>
        <taxon>Actinomycetota</taxon>
        <taxon>Actinomycetes</taxon>
        <taxon>Micrococcales</taxon>
        <taxon>Pengzhenrongella</taxon>
    </lineage>
</organism>
<comment type="subcellular location">
    <subcellularLocation>
        <location evidence="1">Cell membrane</location>
        <topology evidence="1">Multi-pass membrane protein</topology>
    </subcellularLocation>
</comment>
<sequence>MSWTETLRTGLSAVRAHGLRSTLTVLGILIGIAAVILTVGLGLGTQKDVSAQISALGSNLLIVTPGSSTDTSGMRGGFGSSATLTRADAAALTSEVTAPDVAAVAAEKTSSLSVETSSTNWTTSVVGTSAAWTDVRGRELASGAFFTADDDAAGAAVVVLGSQTATELFGTTDAVGQVVTIEDLTFTVVGVLTEEGADAASDLDDLAVIPLSTMADQVVGGTDRNSVSTIYLQAESTDQLSAANQEAETLLLNLHSISSVDDADFSINSQDSLVSTATAVYRTLTVLLTGIAGLSLLVGGIGVMNIMLVSVTERTREIGLRKALGAPPWAIRRQFLVEATVLGLAGGVLGAGLGIVAARVLPDLLDTSIVVSGVAVAGSIAIAMAIGLVFGVYPATRAARLAPIDALRSE</sequence>
<dbReference type="InterPro" id="IPR025857">
    <property type="entry name" value="MacB_PCD"/>
</dbReference>
<keyword evidence="3 7" id="KW-0812">Transmembrane</keyword>
<evidence type="ECO:0000256" key="1">
    <source>
        <dbReference type="ARBA" id="ARBA00004651"/>
    </source>
</evidence>
<feature type="transmembrane region" description="Helical" evidence="7">
    <location>
        <begin position="335"/>
        <end position="357"/>
    </location>
</feature>
<evidence type="ECO:0000256" key="3">
    <source>
        <dbReference type="ARBA" id="ARBA00022692"/>
    </source>
</evidence>
<keyword evidence="4 7" id="KW-1133">Transmembrane helix</keyword>
<keyword evidence="2" id="KW-1003">Cell membrane</keyword>
<feature type="transmembrane region" description="Helical" evidence="7">
    <location>
        <begin position="21"/>
        <end position="43"/>
    </location>
</feature>
<dbReference type="RefSeq" id="WP_130102128.1">
    <property type="nucleotide sequence ID" value="NZ_SDWW01000015.1"/>
</dbReference>
<comment type="caution">
    <text evidence="10">The sequence shown here is derived from an EMBL/GenBank/DDBJ whole genome shotgun (WGS) entry which is preliminary data.</text>
</comment>
<comment type="similarity">
    <text evidence="6">Belongs to the ABC-4 integral membrane protein family.</text>
</comment>
<feature type="domain" description="ABC3 transporter permease C-terminal" evidence="8">
    <location>
        <begin position="291"/>
        <end position="402"/>
    </location>
</feature>
<dbReference type="Proteomes" id="UP000293764">
    <property type="component" value="Unassembled WGS sequence"/>
</dbReference>
<dbReference type="InterPro" id="IPR003838">
    <property type="entry name" value="ABC3_permease_C"/>
</dbReference>
<evidence type="ECO:0000256" key="4">
    <source>
        <dbReference type="ARBA" id="ARBA00022989"/>
    </source>
</evidence>
<evidence type="ECO:0000259" key="8">
    <source>
        <dbReference type="Pfam" id="PF02687"/>
    </source>
</evidence>
<name>A0A4Q5N2M3_9MICO</name>
<dbReference type="GO" id="GO:0022857">
    <property type="term" value="F:transmembrane transporter activity"/>
    <property type="evidence" value="ECO:0007669"/>
    <property type="project" value="TreeGrafter"/>
</dbReference>
<dbReference type="PANTHER" id="PTHR30572:SF4">
    <property type="entry name" value="ABC TRANSPORTER PERMEASE YTRF"/>
    <property type="match status" value="1"/>
</dbReference>
<feature type="transmembrane region" description="Helical" evidence="7">
    <location>
        <begin position="369"/>
        <end position="393"/>
    </location>
</feature>
<reference evidence="10 11" key="1">
    <citation type="submission" date="2019-01" db="EMBL/GenBank/DDBJ databases">
        <title>Novel species of Cellulomonas.</title>
        <authorList>
            <person name="Liu Q."/>
            <person name="Xin Y.-H."/>
        </authorList>
    </citation>
    <scope>NUCLEOTIDE SEQUENCE [LARGE SCALE GENOMIC DNA]</scope>
    <source>
        <strain evidence="10 11">HLT2-17</strain>
    </source>
</reference>
<dbReference type="Pfam" id="PF12704">
    <property type="entry name" value="MacB_PCD"/>
    <property type="match status" value="1"/>
</dbReference>
<evidence type="ECO:0000313" key="10">
    <source>
        <dbReference type="EMBL" id="RYV51493.1"/>
    </source>
</evidence>
<gene>
    <name evidence="10" type="ORF">EUA98_07860</name>
</gene>
<evidence type="ECO:0000256" key="5">
    <source>
        <dbReference type="ARBA" id="ARBA00023136"/>
    </source>
</evidence>
<dbReference type="InterPro" id="IPR050250">
    <property type="entry name" value="Macrolide_Exporter_MacB"/>
</dbReference>
<evidence type="ECO:0000256" key="6">
    <source>
        <dbReference type="ARBA" id="ARBA00038076"/>
    </source>
</evidence>
<dbReference type="GO" id="GO:0005886">
    <property type="term" value="C:plasma membrane"/>
    <property type="evidence" value="ECO:0007669"/>
    <property type="project" value="UniProtKB-SubCell"/>
</dbReference>